<dbReference type="Proteomes" id="UP000499080">
    <property type="component" value="Unassembled WGS sequence"/>
</dbReference>
<comment type="caution">
    <text evidence="1">The sequence shown here is derived from an EMBL/GenBank/DDBJ whole genome shotgun (WGS) entry which is preliminary data.</text>
</comment>
<gene>
    <name evidence="1" type="ORF">AVEN_269977_1</name>
</gene>
<organism evidence="1 2">
    <name type="scientific">Araneus ventricosus</name>
    <name type="common">Orbweaver spider</name>
    <name type="synonym">Epeira ventricosa</name>
    <dbReference type="NCBI Taxonomy" id="182803"/>
    <lineage>
        <taxon>Eukaryota</taxon>
        <taxon>Metazoa</taxon>
        <taxon>Ecdysozoa</taxon>
        <taxon>Arthropoda</taxon>
        <taxon>Chelicerata</taxon>
        <taxon>Arachnida</taxon>
        <taxon>Araneae</taxon>
        <taxon>Araneomorphae</taxon>
        <taxon>Entelegynae</taxon>
        <taxon>Araneoidea</taxon>
        <taxon>Araneidae</taxon>
        <taxon>Araneus</taxon>
    </lineage>
</organism>
<dbReference type="AlphaFoldDB" id="A0A4Y2V499"/>
<keyword evidence="2" id="KW-1185">Reference proteome</keyword>
<reference evidence="1 2" key="1">
    <citation type="journal article" date="2019" name="Sci. Rep.">
        <title>Orb-weaving spider Araneus ventricosus genome elucidates the spidroin gene catalogue.</title>
        <authorList>
            <person name="Kono N."/>
            <person name="Nakamura H."/>
            <person name="Ohtoshi R."/>
            <person name="Moran D.A.P."/>
            <person name="Shinohara A."/>
            <person name="Yoshida Y."/>
            <person name="Fujiwara M."/>
            <person name="Mori M."/>
            <person name="Tomita M."/>
            <person name="Arakawa K."/>
        </authorList>
    </citation>
    <scope>NUCLEOTIDE SEQUENCE [LARGE SCALE GENOMIC DNA]</scope>
</reference>
<accession>A0A4Y2V499</accession>
<dbReference type="EMBL" id="BGPR01042273">
    <property type="protein sequence ID" value="GBO18670.1"/>
    <property type="molecule type" value="Genomic_DNA"/>
</dbReference>
<protein>
    <submittedName>
        <fullName evidence="1">Uncharacterized protein</fullName>
    </submittedName>
</protein>
<proteinExistence type="predicted"/>
<name>A0A4Y2V499_ARAVE</name>
<evidence type="ECO:0000313" key="2">
    <source>
        <dbReference type="Proteomes" id="UP000499080"/>
    </source>
</evidence>
<feature type="non-terminal residue" evidence="1">
    <location>
        <position position="1"/>
    </location>
</feature>
<evidence type="ECO:0000313" key="1">
    <source>
        <dbReference type="EMBL" id="GBO18670.1"/>
    </source>
</evidence>
<sequence>SHHCVECQRKAEWKVTFAARTVVGVSPGSEELVGIEVRKFLMACWDLNQMIYEPLDPDLIPLGETISLEKPAPHLMNPPASLTIRTNHPFIQKKLG</sequence>